<dbReference type="RefSeq" id="WP_109727857.1">
    <property type="nucleotide sequence ID" value="NZ_QGDI01000016.1"/>
</dbReference>
<dbReference type="Proteomes" id="UP000245720">
    <property type="component" value="Unassembled WGS sequence"/>
</dbReference>
<proteinExistence type="predicted"/>
<protein>
    <recommendedName>
        <fullName evidence="3">Tetratricopeptide repeat-containing protein</fullName>
    </recommendedName>
</protein>
<reference evidence="1 2" key="1">
    <citation type="submission" date="2018-05" db="EMBL/GenBank/DDBJ databases">
        <title>The Hungate 1000. A catalogue of reference genomes from the rumen microbiome.</title>
        <authorList>
            <person name="Kelly W."/>
        </authorList>
    </citation>
    <scope>NUCLEOTIDE SEQUENCE [LARGE SCALE GENOMIC DNA]</scope>
    <source>
        <strain evidence="1 2">SAb67</strain>
    </source>
</reference>
<dbReference type="EMBL" id="QGDI01000016">
    <property type="protein sequence ID" value="PWJ10092.1"/>
    <property type="molecule type" value="Genomic_DNA"/>
</dbReference>
<gene>
    <name evidence="1" type="ORF">IE37_03184</name>
</gene>
<accession>A0A315XX08</accession>
<evidence type="ECO:0000313" key="2">
    <source>
        <dbReference type="Proteomes" id="UP000245720"/>
    </source>
</evidence>
<dbReference type="OrthoDB" id="1818606at2"/>
<comment type="caution">
    <text evidence="1">The sequence shown here is derived from an EMBL/GenBank/DDBJ whole genome shotgun (WGS) entry which is preliminary data.</text>
</comment>
<sequence length="233" mass="26627">MISPSERKKIGFSLLTSHSAEMKKYVDVYALYIEKGYTKDLCEAYADAFIDNAKKPSPFDIIQLAALYGRIHDYKTSAFYLEKLEDKKLSGDERFAYCIETLSTVSKIGNWRDAEDFRTRNISFLQKHTIKVSPQREADLYIALALADCAAKNYQQALKLLKFGYKPQGAKDLTLLEIFITVVYIFAKAGDDEGLDGALQNAESCLRLFKQFDFPWQASYYRRRIEDAANGIL</sequence>
<organism evidence="1 2">
    <name type="scientific">Ruminococcus flavefaciens</name>
    <dbReference type="NCBI Taxonomy" id="1265"/>
    <lineage>
        <taxon>Bacteria</taxon>
        <taxon>Bacillati</taxon>
        <taxon>Bacillota</taxon>
        <taxon>Clostridia</taxon>
        <taxon>Eubacteriales</taxon>
        <taxon>Oscillospiraceae</taxon>
        <taxon>Ruminococcus</taxon>
    </lineage>
</organism>
<evidence type="ECO:0000313" key="1">
    <source>
        <dbReference type="EMBL" id="PWJ10092.1"/>
    </source>
</evidence>
<name>A0A315XX08_RUMFL</name>
<dbReference type="AlphaFoldDB" id="A0A315XX08"/>
<evidence type="ECO:0008006" key="3">
    <source>
        <dbReference type="Google" id="ProtNLM"/>
    </source>
</evidence>